<evidence type="ECO:0000313" key="20">
    <source>
        <dbReference type="EMBL" id="MBC5736620.1"/>
    </source>
</evidence>
<dbReference type="PIRSF" id="PIRSF006135">
    <property type="entry name" value="CobU"/>
    <property type="match status" value="1"/>
</dbReference>
<evidence type="ECO:0000256" key="9">
    <source>
        <dbReference type="ARBA" id="ARBA00012523"/>
    </source>
</evidence>
<organism evidence="20 21">
    <name type="scientific">Lawsonibacter faecis</name>
    <dbReference type="NCBI Taxonomy" id="2763052"/>
    <lineage>
        <taxon>Bacteria</taxon>
        <taxon>Bacillati</taxon>
        <taxon>Bacillota</taxon>
        <taxon>Clostridia</taxon>
        <taxon>Eubacteriales</taxon>
        <taxon>Oscillospiraceae</taxon>
        <taxon>Lawsonibacter</taxon>
    </lineage>
</organism>
<dbReference type="PANTHER" id="PTHR34848">
    <property type="match status" value="1"/>
</dbReference>
<comment type="catalytic activity">
    <reaction evidence="3">
        <text>adenosylcob(III)inamide + GTP = adenosylcob(III)inamide phosphate + GDP + H(+)</text>
        <dbReference type="Rhea" id="RHEA:15765"/>
        <dbReference type="ChEBI" id="CHEBI:2480"/>
        <dbReference type="ChEBI" id="CHEBI:15378"/>
        <dbReference type="ChEBI" id="CHEBI:37565"/>
        <dbReference type="ChEBI" id="CHEBI:58189"/>
        <dbReference type="ChEBI" id="CHEBI:58502"/>
        <dbReference type="EC" id="2.7.1.156"/>
    </reaction>
</comment>
<evidence type="ECO:0000256" key="15">
    <source>
        <dbReference type="ARBA" id="ARBA00023134"/>
    </source>
</evidence>
<evidence type="ECO:0000256" key="2">
    <source>
        <dbReference type="ARBA" id="ARBA00000711"/>
    </source>
</evidence>
<dbReference type="Pfam" id="PF02283">
    <property type="entry name" value="CobU"/>
    <property type="match status" value="1"/>
</dbReference>
<evidence type="ECO:0000256" key="12">
    <source>
        <dbReference type="ARBA" id="ARBA00022741"/>
    </source>
</evidence>
<evidence type="ECO:0000256" key="16">
    <source>
        <dbReference type="ARBA" id="ARBA00029570"/>
    </source>
</evidence>
<dbReference type="GO" id="GO:0008820">
    <property type="term" value="F:cobinamide phosphate guanylyltransferase activity"/>
    <property type="evidence" value="ECO:0007669"/>
    <property type="project" value="UniProtKB-EC"/>
</dbReference>
<dbReference type="GO" id="GO:0043752">
    <property type="term" value="F:adenosylcobinamide kinase activity"/>
    <property type="evidence" value="ECO:0007669"/>
    <property type="project" value="UniProtKB-EC"/>
</dbReference>
<sequence>MTVFITGGCKNGKSTFALQCALSLSERRPRYYVATMEPPCDADELERIRIHRAARAGKGFVTLEQGRNLPVCLEQADHSGVFLLDSVTALLANEMFPTNAQPDETATERIAADLGTFLGAVEHAVVVSDYLYGDGIAYDPVTERYRRGLAYLDRFLAERCDCVVEICLGRPVAHKGRLPALEGKT</sequence>
<comment type="catalytic activity">
    <reaction evidence="1">
        <text>adenosylcob(III)inamide + ATP = adenosylcob(III)inamide phosphate + ADP + H(+)</text>
        <dbReference type="Rhea" id="RHEA:15769"/>
        <dbReference type="ChEBI" id="CHEBI:2480"/>
        <dbReference type="ChEBI" id="CHEBI:15378"/>
        <dbReference type="ChEBI" id="CHEBI:30616"/>
        <dbReference type="ChEBI" id="CHEBI:58502"/>
        <dbReference type="ChEBI" id="CHEBI:456216"/>
        <dbReference type="EC" id="2.7.1.156"/>
    </reaction>
</comment>
<comment type="pathway">
    <text evidence="6">Cofactor biosynthesis; adenosylcobalamin biosynthesis; adenosylcobalamin from cob(II)yrinate a,c-diamide: step 5/7.</text>
</comment>
<dbReference type="Gene3D" id="3.40.50.300">
    <property type="entry name" value="P-loop containing nucleotide triphosphate hydrolases"/>
    <property type="match status" value="1"/>
</dbReference>
<keyword evidence="21" id="KW-1185">Reference proteome</keyword>
<evidence type="ECO:0000256" key="4">
    <source>
        <dbReference type="ARBA" id="ARBA00003889"/>
    </source>
</evidence>
<proteinExistence type="inferred from homology"/>
<feature type="binding site" evidence="19">
    <location>
        <position position="85"/>
    </location>
    <ligand>
        <name>GTP</name>
        <dbReference type="ChEBI" id="CHEBI:37565"/>
    </ligand>
</feature>
<dbReference type="Proteomes" id="UP000607645">
    <property type="component" value="Unassembled WGS sequence"/>
</dbReference>
<dbReference type="InterPro" id="IPR027417">
    <property type="entry name" value="P-loop_NTPase"/>
</dbReference>
<dbReference type="AlphaFoldDB" id="A0A8J6JLW9"/>
<accession>A0A8J6JLW9</accession>
<evidence type="ECO:0000256" key="8">
    <source>
        <dbReference type="ARBA" id="ARBA00012016"/>
    </source>
</evidence>
<comment type="caution">
    <text evidence="20">The sequence shown here is derived from an EMBL/GenBank/DDBJ whole genome shotgun (WGS) entry which is preliminary data.</text>
</comment>
<evidence type="ECO:0000256" key="7">
    <source>
        <dbReference type="ARBA" id="ARBA00007490"/>
    </source>
</evidence>
<dbReference type="UniPathway" id="UPA00148">
    <property type="reaction ID" value="UER00236"/>
</dbReference>
<evidence type="ECO:0000256" key="19">
    <source>
        <dbReference type="PIRSR" id="PIRSR006135-2"/>
    </source>
</evidence>
<evidence type="ECO:0000256" key="3">
    <source>
        <dbReference type="ARBA" id="ARBA00001522"/>
    </source>
</evidence>
<keyword evidence="11" id="KW-0808">Transferase</keyword>
<feature type="active site" description="GMP-histidine intermediate" evidence="18">
    <location>
        <position position="51"/>
    </location>
</feature>
<keyword evidence="15 19" id="KW-0342">GTP-binding</keyword>
<keyword evidence="20" id="KW-0548">Nucleotidyltransferase</keyword>
<dbReference type="SUPFAM" id="SSF52540">
    <property type="entry name" value="P-loop containing nucleoside triphosphate hydrolases"/>
    <property type="match status" value="1"/>
</dbReference>
<evidence type="ECO:0000256" key="10">
    <source>
        <dbReference type="ARBA" id="ARBA00022573"/>
    </source>
</evidence>
<evidence type="ECO:0000256" key="5">
    <source>
        <dbReference type="ARBA" id="ARBA00004692"/>
    </source>
</evidence>
<dbReference type="EC" id="2.7.1.156" evidence="8"/>
<evidence type="ECO:0000256" key="14">
    <source>
        <dbReference type="ARBA" id="ARBA00022840"/>
    </source>
</evidence>
<feature type="binding site" evidence="19">
    <location>
        <begin position="7"/>
        <end position="14"/>
    </location>
    <ligand>
        <name>GTP</name>
        <dbReference type="ChEBI" id="CHEBI:37565"/>
    </ligand>
</feature>
<dbReference type="EC" id="2.7.7.62" evidence="9"/>
<evidence type="ECO:0000256" key="11">
    <source>
        <dbReference type="ARBA" id="ARBA00022679"/>
    </source>
</evidence>
<dbReference type="GO" id="GO:0009236">
    <property type="term" value="P:cobalamin biosynthetic process"/>
    <property type="evidence" value="ECO:0007669"/>
    <property type="project" value="UniProtKB-UniPathway"/>
</dbReference>
<dbReference type="PANTHER" id="PTHR34848:SF1">
    <property type="entry name" value="BIFUNCTIONAL ADENOSYLCOBALAMIN BIOSYNTHESIS PROTEIN COBU"/>
    <property type="match status" value="1"/>
</dbReference>
<feature type="binding site" evidence="19">
    <location>
        <begin position="52"/>
        <end position="55"/>
    </location>
    <ligand>
        <name>GTP</name>
        <dbReference type="ChEBI" id="CHEBI:37565"/>
    </ligand>
</feature>
<evidence type="ECO:0000256" key="6">
    <source>
        <dbReference type="ARBA" id="ARBA00005159"/>
    </source>
</evidence>
<keyword evidence="12 19" id="KW-0547">Nucleotide-binding</keyword>
<comment type="catalytic activity">
    <reaction evidence="2">
        <text>adenosylcob(III)inamide phosphate + GTP + H(+) = adenosylcob(III)inamide-GDP + diphosphate</text>
        <dbReference type="Rhea" id="RHEA:22712"/>
        <dbReference type="ChEBI" id="CHEBI:15378"/>
        <dbReference type="ChEBI" id="CHEBI:33019"/>
        <dbReference type="ChEBI" id="CHEBI:37565"/>
        <dbReference type="ChEBI" id="CHEBI:58502"/>
        <dbReference type="ChEBI" id="CHEBI:60487"/>
        <dbReference type="EC" id="2.7.7.62"/>
    </reaction>
</comment>
<comment type="similarity">
    <text evidence="7">Belongs to the CobU/CobP family.</text>
</comment>
<dbReference type="GO" id="GO:0005525">
    <property type="term" value="F:GTP binding"/>
    <property type="evidence" value="ECO:0007669"/>
    <property type="project" value="UniProtKB-KW"/>
</dbReference>
<evidence type="ECO:0000256" key="17">
    <source>
        <dbReference type="ARBA" id="ARBA00030571"/>
    </source>
</evidence>
<dbReference type="InterPro" id="IPR003203">
    <property type="entry name" value="CobU/CobP"/>
</dbReference>
<comment type="pathway">
    <text evidence="5">Cofactor biosynthesis; adenosylcobalamin biosynthesis; adenosylcobalamin from cob(II)yrinate a,c-diamide: step 6/7.</text>
</comment>
<evidence type="ECO:0000256" key="18">
    <source>
        <dbReference type="PIRSR" id="PIRSR006135-1"/>
    </source>
</evidence>
<keyword evidence="14" id="KW-0067">ATP-binding</keyword>
<protein>
    <recommendedName>
        <fullName evidence="16">Adenosylcobinamide kinase</fullName>
        <ecNumber evidence="8">2.7.1.156</ecNumber>
        <ecNumber evidence="9">2.7.7.62</ecNumber>
    </recommendedName>
    <alternativeName>
        <fullName evidence="17">Adenosylcobinamide-phosphate guanylyltransferase</fullName>
    </alternativeName>
</protein>
<evidence type="ECO:0000256" key="13">
    <source>
        <dbReference type="ARBA" id="ARBA00022777"/>
    </source>
</evidence>
<name>A0A8J6JLW9_9FIRM</name>
<comment type="function">
    <text evidence="4">Catalyzes ATP-dependent phosphorylation of adenosylcobinamide and addition of GMP to adenosylcobinamide phosphate.</text>
</comment>
<evidence type="ECO:0000256" key="1">
    <source>
        <dbReference type="ARBA" id="ARBA00000312"/>
    </source>
</evidence>
<reference evidence="20" key="1">
    <citation type="submission" date="2020-08" db="EMBL/GenBank/DDBJ databases">
        <title>Genome public.</title>
        <authorList>
            <person name="Liu C."/>
            <person name="Sun Q."/>
        </authorList>
    </citation>
    <scope>NUCLEOTIDE SEQUENCE</scope>
    <source>
        <strain evidence="20">NSJ-52</strain>
    </source>
</reference>
<dbReference type="GO" id="GO:0005524">
    <property type="term" value="F:ATP binding"/>
    <property type="evidence" value="ECO:0007669"/>
    <property type="project" value="UniProtKB-KW"/>
</dbReference>
<keyword evidence="13 20" id="KW-0418">Kinase</keyword>
<dbReference type="RefSeq" id="WP_155151101.1">
    <property type="nucleotide sequence ID" value="NZ_JACOPQ010000004.1"/>
</dbReference>
<evidence type="ECO:0000313" key="21">
    <source>
        <dbReference type="Proteomes" id="UP000607645"/>
    </source>
</evidence>
<gene>
    <name evidence="20" type="ORF">H8S62_06305</name>
</gene>
<dbReference type="EMBL" id="JACOPQ010000004">
    <property type="protein sequence ID" value="MBC5736620.1"/>
    <property type="molecule type" value="Genomic_DNA"/>
</dbReference>
<keyword evidence="10" id="KW-0169">Cobalamin biosynthesis</keyword>
<feature type="binding site" evidence="19">
    <location>
        <position position="64"/>
    </location>
    <ligand>
        <name>GTP</name>
        <dbReference type="ChEBI" id="CHEBI:37565"/>
    </ligand>
</feature>